<dbReference type="NCBIfam" id="NF033559">
    <property type="entry name" value="transpos_IS1634"/>
    <property type="match status" value="1"/>
</dbReference>
<comment type="caution">
    <text evidence="1">The sequence shown here is derived from an EMBL/GenBank/DDBJ whole genome shotgun (WGS) entry which is preliminary data.</text>
</comment>
<dbReference type="PANTHER" id="PTHR34614:SF2">
    <property type="entry name" value="TRANSPOSASE IS4-LIKE DOMAIN-CONTAINING PROTEIN"/>
    <property type="match status" value="1"/>
</dbReference>
<reference evidence="1" key="1">
    <citation type="submission" date="2013-08" db="EMBL/GenBank/DDBJ databases">
        <authorList>
            <person name="Mendez C."/>
            <person name="Richter M."/>
            <person name="Ferrer M."/>
            <person name="Sanchez J."/>
        </authorList>
    </citation>
    <scope>NUCLEOTIDE SEQUENCE</scope>
</reference>
<dbReference type="EMBL" id="AUZZ01007832">
    <property type="protein sequence ID" value="EQD40884.1"/>
    <property type="molecule type" value="Genomic_DNA"/>
</dbReference>
<sequence>MHTTYEGNKHESGVIKEVVDTLYDRLRKLGSDTRNIVFVFDRGNNSETNIPYVENRFHFIGALKRNQLKHLLDVELVRFNDLYTNRKGNTIRGYRTTEKVYDGEYTVVVTYNEKTAQKQRIKTEESIKRITKNFLELDKSINNPHRGRKVTMKGIAQKIDDFLHKQHKILFSWDFDENERKFSWSLNDAAMKEREKMYGKNILFTDLSDWKTEDIAKTYNSKSMVEDDFKALKNRLLIPMKPLFHRYDSHLRVHIFICVLSM</sequence>
<dbReference type="InterPro" id="IPR047654">
    <property type="entry name" value="IS1634_transpos"/>
</dbReference>
<proteinExistence type="predicted"/>
<name>T1AIV5_9ZZZZ</name>
<feature type="non-terminal residue" evidence="1">
    <location>
        <position position="262"/>
    </location>
</feature>
<protein>
    <submittedName>
        <fullName evidence="1">Transposase IS4 family protein</fullName>
    </submittedName>
</protein>
<dbReference type="PANTHER" id="PTHR34614">
    <property type="match status" value="1"/>
</dbReference>
<accession>T1AIV5</accession>
<reference evidence="1" key="2">
    <citation type="journal article" date="2014" name="ISME J.">
        <title>Microbial stratification in low pH oxic and suboxic macroscopic growths along an acid mine drainage.</title>
        <authorList>
            <person name="Mendez-Garcia C."/>
            <person name="Mesa V."/>
            <person name="Sprenger R.R."/>
            <person name="Richter M."/>
            <person name="Diez M.S."/>
            <person name="Solano J."/>
            <person name="Bargiela R."/>
            <person name="Golyshina O.V."/>
            <person name="Manteca A."/>
            <person name="Ramos J.L."/>
            <person name="Gallego J.R."/>
            <person name="Llorente I."/>
            <person name="Martins Dos Santos V.A."/>
            <person name="Jensen O.N."/>
            <person name="Pelaez A.I."/>
            <person name="Sanchez J."/>
            <person name="Ferrer M."/>
        </authorList>
    </citation>
    <scope>NUCLEOTIDE SEQUENCE</scope>
</reference>
<gene>
    <name evidence="1" type="ORF">B2A_10884</name>
</gene>
<dbReference type="AlphaFoldDB" id="T1AIV5"/>
<evidence type="ECO:0000313" key="1">
    <source>
        <dbReference type="EMBL" id="EQD40884.1"/>
    </source>
</evidence>
<organism evidence="1">
    <name type="scientific">mine drainage metagenome</name>
    <dbReference type="NCBI Taxonomy" id="410659"/>
    <lineage>
        <taxon>unclassified sequences</taxon>
        <taxon>metagenomes</taxon>
        <taxon>ecological metagenomes</taxon>
    </lineage>
</organism>